<comment type="caution">
    <text evidence="3">The sequence shown here is derived from an EMBL/GenBank/DDBJ whole genome shotgun (WGS) entry which is preliminary data.</text>
</comment>
<keyword evidence="2" id="KW-0732">Signal</keyword>
<keyword evidence="1" id="KW-0812">Transmembrane</keyword>
<feature type="transmembrane region" description="Helical" evidence="1">
    <location>
        <begin position="224"/>
        <end position="245"/>
    </location>
</feature>
<evidence type="ECO:0000313" key="4">
    <source>
        <dbReference type="Proteomes" id="UP001500957"/>
    </source>
</evidence>
<dbReference type="RefSeq" id="WP_344604636.1">
    <property type="nucleotide sequence ID" value="NZ_BAAAHE010000016.1"/>
</dbReference>
<feature type="transmembrane region" description="Helical" evidence="1">
    <location>
        <begin position="280"/>
        <end position="299"/>
    </location>
</feature>
<feature type="transmembrane region" description="Helical" evidence="1">
    <location>
        <begin position="179"/>
        <end position="203"/>
    </location>
</feature>
<name>A0ABN1GTT2_9ACTN</name>
<dbReference type="EMBL" id="BAAAHE010000016">
    <property type="protein sequence ID" value="GAA0619331.1"/>
    <property type="molecule type" value="Genomic_DNA"/>
</dbReference>
<sequence>MIVTSARRRPVAALVTMAAVLLGTVAALLLTPGAAAAAENPENIKVTVARSDIVTSNPNNITMDITIVNKDTKQPPVYRYGVFLNAREGDNESILEEPENCQQVSDNDPDVKPGVYRCSVIVNNPGAWTFTAFVNLPTETGQKQLQVVETTIDIPDAVVLEGQFKGLRYVVEGSSFEVFLLQFHVVLAFVWLILAAAIAFIAVPRLRRMLSTLALQTLEVRRSVLTSGMWVCFGGTLITGLWLLATQTAYDAPFATNNFSFTDYDNITRLPYAAMYFNALYLKILVFLVMGGANMVLAMEAARQAQAAQDAALADEDEIDMWATGVHFDEFGHVLHDETAASASGRTAVATRAPTVPVGVSQRALWACVAVMVGGTGVVGLCVTILKYCHELIETANAARILGG</sequence>
<proteinExistence type="predicted"/>
<feature type="chain" id="PRO_5046295862" evidence="2">
    <location>
        <begin position="38"/>
        <end position="404"/>
    </location>
</feature>
<gene>
    <name evidence="3" type="ORF">GCM10009547_22210</name>
</gene>
<reference evidence="3 4" key="1">
    <citation type="journal article" date="2019" name="Int. J. Syst. Evol. Microbiol.">
        <title>The Global Catalogue of Microorganisms (GCM) 10K type strain sequencing project: providing services to taxonomists for standard genome sequencing and annotation.</title>
        <authorList>
            <consortium name="The Broad Institute Genomics Platform"/>
            <consortium name="The Broad Institute Genome Sequencing Center for Infectious Disease"/>
            <person name="Wu L."/>
            <person name="Ma J."/>
        </authorList>
    </citation>
    <scope>NUCLEOTIDE SEQUENCE [LARGE SCALE GENOMIC DNA]</scope>
    <source>
        <strain evidence="3 4">JCM 10671</strain>
    </source>
</reference>
<protein>
    <submittedName>
        <fullName evidence="3">Uncharacterized protein</fullName>
    </submittedName>
</protein>
<feature type="transmembrane region" description="Helical" evidence="1">
    <location>
        <begin position="364"/>
        <end position="386"/>
    </location>
</feature>
<evidence type="ECO:0000256" key="2">
    <source>
        <dbReference type="SAM" id="SignalP"/>
    </source>
</evidence>
<keyword evidence="1" id="KW-1133">Transmembrane helix</keyword>
<keyword evidence="4" id="KW-1185">Reference proteome</keyword>
<keyword evidence="1" id="KW-0472">Membrane</keyword>
<dbReference type="Proteomes" id="UP001500957">
    <property type="component" value="Unassembled WGS sequence"/>
</dbReference>
<accession>A0ABN1GTT2</accession>
<organism evidence="3 4">
    <name type="scientific">Sporichthya brevicatena</name>
    <dbReference type="NCBI Taxonomy" id="171442"/>
    <lineage>
        <taxon>Bacteria</taxon>
        <taxon>Bacillati</taxon>
        <taxon>Actinomycetota</taxon>
        <taxon>Actinomycetes</taxon>
        <taxon>Sporichthyales</taxon>
        <taxon>Sporichthyaceae</taxon>
        <taxon>Sporichthya</taxon>
    </lineage>
</organism>
<evidence type="ECO:0000256" key="1">
    <source>
        <dbReference type="SAM" id="Phobius"/>
    </source>
</evidence>
<feature type="signal peptide" evidence="2">
    <location>
        <begin position="1"/>
        <end position="37"/>
    </location>
</feature>
<evidence type="ECO:0000313" key="3">
    <source>
        <dbReference type="EMBL" id="GAA0619331.1"/>
    </source>
</evidence>